<dbReference type="AlphaFoldDB" id="A0A1G6ZDG4"/>
<dbReference type="Gene3D" id="1.10.760.10">
    <property type="entry name" value="Cytochrome c-like domain"/>
    <property type="match status" value="1"/>
</dbReference>
<dbReference type="OrthoDB" id="9805828at2"/>
<gene>
    <name evidence="2" type="ORF">SAMN05421538_103228</name>
</gene>
<dbReference type="GO" id="GO:0009055">
    <property type="term" value="F:electron transfer activity"/>
    <property type="evidence" value="ECO:0007669"/>
    <property type="project" value="InterPro"/>
</dbReference>
<dbReference type="EMBL" id="FNAH01000003">
    <property type="protein sequence ID" value="SDE00664.1"/>
    <property type="molecule type" value="Genomic_DNA"/>
</dbReference>
<evidence type="ECO:0000313" key="2">
    <source>
        <dbReference type="EMBL" id="SDE00664.1"/>
    </source>
</evidence>
<sequence>MRGIAKIALLAGLGLAAGLMPVLAQSRPDPMRMSAMPGAAPSPDDPMQALRTPDPGEGDGPAASEEFGGLPDAPGAEDTYYQCVACHSTEIIKQQRITDARWDDLWQWMVEEQGMYEPDAETKQVILTYLKTHFSSEL</sequence>
<feature type="region of interest" description="Disordered" evidence="1">
    <location>
        <begin position="28"/>
        <end position="74"/>
    </location>
</feature>
<protein>
    <recommendedName>
        <fullName evidence="4">Cytochrome c</fullName>
    </recommendedName>
</protein>
<proteinExistence type="predicted"/>
<evidence type="ECO:0000256" key="1">
    <source>
        <dbReference type="SAM" id="MobiDB-lite"/>
    </source>
</evidence>
<accession>A0A1G6ZDG4</accession>
<organism evidence="2 3">
    <name type="scientific">Paracoccus isoporae</name>
    <dbReference type="NCBI Taxonomy" id="591205"/>
    <lineage>
        <taxon>Bacteria</taxon>
        <taxon>Pseudomonadati</taxon>
        <taxon>Pseudomonadota</taxon>
        <taxon>Alphaproteobacteria</taxon>
        <taxon>Rhodobacterales</taxon>
        <taxon>Paracoccaceae</taxon>
        <taxon>Paracoccus</taxon>
    </lineage>
</organism>
<dbReference type="Proteomes" id="UP000199344">
    <property type="component" value="Unassembled WGS sequence"/>
</dbReference>
<dbReference type="STRING" id="591205.SAMN05421538_103228"/>
<dbReference type="RefSeq" id="WP_090522385.1">
    <property type="nucleotide sequence ID" value="NZ_FNAH01000003.1"/>
</dbReference>
<evidence type="ECO:0008006" key="4">
    <source>
        <dbReference type="Google" id="ProtNLM"/>
    </source>
</evidence>
<evidence type="ECO:0000313" key="3">
    <source>
        <dbReference type="Proteomes" id="UP000199344"/>
    </source>
</evidence>
<dbReference type="SUPFAM" id="SSF46626">
    <property type="entry name" value="Cytochrome c"/>
    <property type="match status" value="1"/>
</dbReference>
<dbReference type="InterPro" id="IPR036909">
    <property type="entry name" value="Cyt_c-like_dom_sf"/>
</dbReference>
<name>A0A1G6ZDG4_9RHOB</name>
<keyword evidence="3" id="KW-1185">Reference proteome</keyword>
<dbReference type="GO" id="GO:0020037">
    <property type="term" value="F:heme binding"/>
    <property type="evidence" value="ECO:0007669"/>
    <property type="project" value="InterPro"/>
</dbReference>
<reference evidence="2 3" key="1">
    <citation type="submission" date="2016-10" db="EMBL/GenBank/DDBJ databases">
        <authorList>
            <person name="de Groot N.N."/>
        </authorList>
    </citation>
    <scope>NUCLEOTIDE SEQUENCE [LARGE SCALE GENOMIC DNA]</scope>
    <source>
        <strain evidence="2 3">DSM 22220</strain>
    </source>
</reference>